<evidence type="ECO:0000256" key="1">
    <source>
        <dbReference type="SAM" id="Phobius"/>
    </source>
</evidence>
<feature type="transmembrane region" description="Helical" evidence="1">
    <location>
        <begin position="234"/>
        <end position="255"/>
    </location>
</feature>
<feature type="transmembrane region" description="Helical" evidence="1">
    <location>
        <begin position="122"/>
        <end position="143"/>
    </location>
</feature>
<evidence type="ECO:0000313" key="2">
    <source>
        <dbReference type="EMBL" id="VFK11739.1"/>
    </source>
</evidence>
<name>A0A450W3Z9_9GAMM</name>
<feature type="transmembrane region" description="Helical" evidence="1">
    <location>
        <begin position="97"/>
        <end position="116"/>
    </location>
</feature>
<keyword evidence="1" id="KW-0472">Membrane</keyword>
<feature type="transmembrane region" description="Helical" evidence="1">
    <location>
        <begin position="163"/>
        <end position="180"/>
    </location>
</feature>
<keyword evidence="1" id="KW-1133">Transmembrane helix</keyword>
<feature type="transmembrane region" description="Helical" evidence="1">
    <location>
        <begin position="12"/>
        <end position="33"/>
    </location>
</feature>
<dbReference type="AlphaFoldDB" id="A0A450W3Z9"/>
<reference evidence="2" key="1">
    <citation type="submission" date="2019-02" db="EMBL/GenBank/DDBJ databases">
        <authorList>
            <person name="Gruber-Vodicka R. H."/>
            <person name="Seah K. B. B."/>
        </authorList>
    </citation>
    <scope>NUCLEOTIDE SEQUENCE</scope>
    <source>
        <strain evidence="2">BECK_S313</strain>
    </source>
</reference>
<proteinExistence type="predicted"/>
<sequence length="763" mass="86429">MNRLTLNAHKTLLILLQIISTSLFIVWAIYFSLGQALDIPLFHLDGAYQTASSLFRLSEGQFPGRDFQPYLGIGVTYLLFPAYWFAGNTIAASQFSAFLVTTLVGTFVIAVVWQLVFQLRNFITAILVGGLIYSLTVVFIKAFGFHLPQEIAYAFEPGNSLRLVRAFAPYFAVTFFYNLLTSIADIRLRISLYAMLTGLLLLWSNDFAIPTAGMFGVLILHHAIHGGYFTWQRALAYSFFTAVFWLLLLAIGTAGHGFSFFTYNFIDVVKDQWWYFGPYEAKARIFGLTDLYKIFDSKVTYASLLLIAIIFRAVWLRQLEALLLAWLGCVLFLGGLLPSVGGHVGGYHSAFVFWAVITTILLLLNGVWIFAMRRVSSGSPRGRMIVMFAIVIQLACVAKWQHVHYKDLKQANQADLSLMYVESLGGYLPREFSDYVDFSLMQGNLDIVEEYWGIFSAINRSFPDWQVDSVIHSLGRMRDQATQTVDDADLVITTRYRLSRDWQPWNLSQNYWFYDELFKKWEVVGYSPTTVIWSKTDNHREFDPIPCTVDAVAKTIRLNVLRSGFYRVVLDYELSTKKRRLLMFQNNISFAPDAKGYISVDPAGSSVIYPVYISSLNSSELNTKVVGGTQEELLLHRCEASSIPNISSEVLHVPGTIVNDFFWYYQSDVYLVRGQDAPVQFFGTDDSSWINGIGRNHAGFFLPNTREVNQGFVKGRIVKMQDGTMRRITDIVKGGNYYSVFLDGQPLDAKSVGLPSTFTLVTE</sequence>
<accession>A0A450W3Z9</accession>
<protein>
    <submittedName>
        <fullName evidence="2">Uncharacterized protein</fullName>
    </submittedName>
</protein>
<feature type="transmembrane region" description="Helical" evidence="1">
    <location>
        <begin position="299"/>
        <end position="316"/>
    </location>
</feature>
<gene>
    <name evidence="2" type="ORF">BECKLPF1236B_GA0070989_10247</name>
</gene>
<dbReference type="EMBL" id="CAADFK010000024">
    <property type="protein sequence ID" value="VFK11739.1"/>
    <property type="molecule type" value="Genomic_DNA"/>
</dbReference>
<feature type="transmembrane region" description="Helical" evidence="1">
    <location>
        <begin position="200"/>
        <end position="222"/>
    </location>
</feature>
<feature type="transmembrane region" description="Helical" evidence="1">
    <location>
        <begin position="384"/>
        <end position="403"/>
    </location>
</feature>
<organism evidence="2">
    <name type="scientific">Candidatus Kentrum sp. LPFa</name>
    <dbReference type="NCBI Taxonomy" id="2126335"/>
    <lineage>
        <taxon>Bacteria</taxon>
        <taxon>Pseudomonadati</taxon>
        <taxon>Pseudomonadota</taxon>
        <taxon>Gammaproteobacteria</taxon>
        <taxon>Candidatus Kentrum</taxon>
    </lineage>
</organism>
<feature type="transmembrane region" description="Helical" evidence="1">
    <location>
        <begin position="351"/>
        <end position="372"/>
    </location>
</feature>
<feature type="transmembrane region" description="Helical" evidence="1">
    <location>
        <begin position="323"/>
        <end position="345"/>
    </location>
</feature>
<feature type="transmembrane region" description="Helical" evidence="1">
    <location>
        <begin position="67"/>
        <end position="85"/>
    </location>
</feature>
<keyword evidence="1" id="KW-0812">Transmembrane</keyword>